<evidence type="ECO:0000256" key="1">
    <source>
        <dbReference type="SAM" id="SignalP"/>
    </source>
</evidence>
<proteinExistence type="predicted"/>
<dbReference type="AlphaFoldDB" id="A0A2P2PUE9"/>
<organism evidence="2">
    <name type="scientific">Rhizophora mucronata</name>
    <name type="common">Asiatic mangrove</name>
    <dbReference type="NCBI Taxonomy" id="61149"/>
    <lineage>
        <taxon>Eukaryota</taxon>
        <taxon>Viridiplantae</taxon>
        <taxon>Streptophyta</taxon>
        <taxon>Embryophyta</taxon>
        <taxon>Tracheophyta</taxon>
        <taxon>Spermatophyta</taxon>
        <taxon>Magnoliopsida</taxon>
        <taxon>eudicotyledons</taxon>
        <taxon>Gunneridae</taxon>
        <taxon>Pentapetalae</taxon>
        <taxon>rosids</taxon>
        <taxon>fabids</taxon>
        <taxon>Malpighiales</taxon>
        <taxon>Rhizophoraceae</taxon>
        <taxon>Rhizophora</taxon>
    </lineage>
</organism>
<feature type="signal peptide" evidence="1">
    <location>
        <begin position="1"/>
        <end position="24"/>
    </location>
</feature>
<protein>
    <recommendedName>
        <fullName evidence="3">Secreted protein</fullName>
    </recommendedName>
</protein>
<keyword evidence="1" id="KW-0732">Signal</keyword>
<sequence length="59" mass="6767">MLWICGVGVVLGWVLVGIFQPCSARERYLICMESVRVRTCGNFIIYHCFVHCFAGQKKK</sequence>
<dbReference type="EMBL" id="GGEC01077857">
    <property type="protein sequence ID" value="MBX58341.1"/>
    <property type="molecule type" value="Transcribed_RNA"/>
</dbReference>
<accession>A0A2P2PUE9</accession>
<reference evidence="2" key="1">
    <citation type="submission" date="2018-02" db="EMBL/GenBank/DDBJ databases">
        <title>Rhizophora mucronata_Transcriptome.</title>
        <authorList>
            <person name="Meera S.P."/>
            <person name="Sreeshan A."/>
            <person name="Augustine A."/>
        </authorList>
    </citation>
    <scope>NUCLEOTIDE SEQUENCE</scope>
    <source>
        <tissue evidence="2">Leaf</tissue>
    </source>
</reference>
<evidence type="ECO:0008006" key="3">
    <source>
        <dbReference type="Google" id="ProtNLM"/>
    </source>
</evidence>
<evidence type="ECO:0000313" key="2">
    <source>
        <dbReference type="EMBL" id="MBX58341.1"/>
    </source>
</evidence>
<name>A0A2P2PUE9_RHIMU</name>
<feature type="chain" id="PRO_5015180827" description="Secreted protein" evidence="1">
    <location>
        <begin position="25"/>
        <end position="59"/>
    </location>
</feature>